<protein>
    <submittedName>
        <fullName evidence="1">Uncharacterized protein</fullName>
    </submittedName>
</protein>
<dbReference type="RefSeq" id="WP_011569877.1">
    <property type="nucleotide sequence ID" value="NC_008209.1"/>
</dbReference>
<evidence type="ECO:0000313" key="1">
    <source>
        <dbReference type="EMBL" id="ABG33266.1"/>
    </source>
</evidence>
<name>Q161S7_ROSDO</name>
<evidence type="ECO:0000313" key="2">
    <source>
        <dbReference type="Proteomes" id="UP000007029"/>
    </source>
</evidence>
<dbReference type="EMBL" id="CP000362">
    <property type="protein sequence ID" value="ABG33266.1"/>
    <property type="molecule type" value="Genomic_DNA"/>
</dbReference>
<gene>
    <name evidence="1" type="ordered locus">RD1_3801</name>
</gene>
<keyword evidence="2" id="KW-1185">Reference proteome</keyword>
<sequence length="180" mass="21340">MTGLENPEFAWIDAEPLDGRDTYIDTILKCTELENRIEELFLRELQIPDRAAQDVLNRFRSPKDQLKLAFKFLKQDCPQAADTLSGWQDKIEKLFEFRHTFVHRSRRYKFDQFSHTNRNGNREEINFDAVEETLEWFRDQGSDEWFIFAPLDVVEKLVTIIDTPGLTVGPLLKLRKRRGY</sequence>
<proteinExistence type="predicted"/>
<dbReference type="STRING" id="375451.RD1_3801"/>
<dbReference type="AlphaFoldDB" id="Q161S7"/>
<dbReference type="Proteomes" id="UP000007029">
    <property type="component" value="Chromosome"/>
</dbReference>
<dbReference type="HOGENOM" id="CLU_1495123_0_0_5"/>
<organism evidence="1 2">
    <name type="scientific">Roseobacter denitrificans (strain ATCC 33942 / OCh 114)</name>
    <name type="common">Erythrobacter sp. (strain OCh 114)</name>
    <name type="synonym">Roseobacter denitrificans</name>
    <dbReference type="NCBI Taxonomy" id="375451"/>
    <lineage>
        <taxon>Bacteria</taxon>
        <taxon>Pseudomonadati</taxon>
        <taxon>Pseudomonadota</taxon>
        <taxon>Alphaproteobacteria</taxon>
        <taxon>Rhodobacterales</taxon>
        <taxon>Roseobacteraceae</taxon>
        <taxon>Roseobacter</taxon>
    </lineage>
</organism>
<accession>Q161S7</accession>
<dbReference type="KEGG" id="rde:RD1_3801"/>
<reference evidence="1 2" key="1">
    <citation type="journal article" date="2007" name="J. Bacteriol.">
        <title>The complete genome sequence of Roseobacter denitrificans reveals a mixotrophic rather than photosynthetic metabolism.</title>
        <authorList>
            <person name="Swingley W.D."/>
            <person name="Sadekar S."/>
            <person name="Mastrian S.D."/>
            <person name="Matthies H.J."/>
            <person name="Hao J."/>
            <person name="Ramos H."/>
            <person name="Acharya C.R."/>
            <person name="Conrad A.L."/>
            <person name="Taylor H.L."/>
            <person name="Dejesa L.C."/>
            <person name="Shah M.K."/>
            <person name="O'huallachain M.E."/>
            <person name="Lince M.T."/>
            <person name="Blankenship R.E."/>
            <person name="Beatty J.T."/>
            <person name="Touchman J.W."/>
        </authorList>
    </citation>
    <scope>NUCLEOTIDE SEQUENCE [LARGE SCALE GENOMIC DNA]</scope>
    <source>
        <strain evidence="2">ATCC 33942 / OCh 114</strain>
    </source>
</reference>